<dbReference type="AlphaFoldDB" id="A0A7K3VWI8"/>
<sequence>MPEPLIAVVGATGRQGGATARALRARYEPLPLDVLGDDEDLRAMFAWFGELPAYQGDVAATRALAPDTHDLPAWLAASGWSPGAPSRTAASTAAPS</sequence>
<dbReference type="Proteomes" id="UP000470246">
    <property type="component" value="Unassembled WGS sequence"/>
</dbReference>
<protein>
    <recommendedName>
        <fullName evidence="3">NmrA-like family protein</fullName>
    </recommendedName>
</protein>
<dbReference type="SUPFAM" id="SSF51735">
    <property type="entry name" value="NAD(P)-binding Rossmann-fold domains"/>
    <property type="match status" value="1"/>
</dbReference>
<proteinExistence type="predicted"/>
<keyword evidence="2" id="KW-1185">Reference proteome</keyword>
<gene>
    <name evidence="1" type="ORF">GCU56_03900</name>
</gene>
<dbReference type="InterPro" id="IPR036291">
    <property type="entry name" value="NAD(P)-bd_dom_sf"/>
</dbReference>
<accession>A0A7K3VWI8</accession>
<name>A0A7K3VWI8_9ACTN</name>
<evidence type="ECO:0000313" key="1">
    <source>
        <dbReference type="EMBL" id="NEK57015.1"/>
    </source>
</evidence>
<organism evidence="1 2">
    <name type="scientific">Geodermatophilus sabuli</name>
    <dbReference type="NCBI Taxonomy" id="1564158"/>
    <lineage>
        <taxon>Bacteria</taxon>
        <taxon>Bacillati</taxon>
        <taxon>Actinomycetota</taxon>
        <taxon>Actinomycetes</taxon>
        <taxon>Geodermatophilales</taxon>
        <taxon>Geodermatophilaceae</taxon>
        <taxon>Geodermatophilus</taxon>
    </lineage>
</organism>
<dbReference type="EMBL" id="JAAGWF010000005">
    <property type="protein sequence ID" value="NEK57015.1"/>
    <property type="molecule type" value="Genomic_DNA"/>
</dbReference>
<evidence type="ECO:0008006" key="3">
    <source>
        <dbReference type="Google" id="ProtNLM"/>
    </source>
</evidence>
<reference evidence="1 2" key="1">
    <citation type="submission" date="2020-02" db="EMBL/GenBank/DDBJ databases">
        <title>Geodermatophilus sabuli CPCC 205279 I12A-02694.</title>
        <authorList>
            <person name="Jiang Z."/>
        </authorList>
    </citation>
    <scope>NUCLEOTIDE SEQUENCE [LARGE SCALE GENOMIC DNA]</scope>
    <source>
        <strain evidence="1 2">I12A-02694</strain>
    </source>
</reference>
<comment type="caution">
    <text evidence="1">The sequence shown here is derived from an EMBL/GenBank/DDBJ whole genome shotgun (WGS) entry which is preliminary data.</text>
</comment>
<dbReference type="RefSeq" id="WP_163480210.1">
    <property type="nucleotide sequence ID" value="NZ_JAAGWF010000005.1"/>
</dbReference>
<evidence type="ECO:0000313" key="2">
    <source>
        <dbReference type="Proteomes" id="UP000470246"/>
    </source>
</evidence>